<dbReference type="Proteomes" id="UP000610862">
    <property type="component" value="Unassembled WGS sequence"/>
</dbReference>
<dbReference type="InterPro" id="IPR003777">
    <property type="entry name" value="XdhC_CoxI"/>
</dbReference>
<organism evidence="3 4">
    <name type="scientific">Lentihominibacter hominis</name>
    <dbReference type="NCBI Taxonomy" id="2763645"/>
    <lineage>
        <taxon>Bacteria</taxon>
        <taxon>Bacillati</taxon>
        <taxon>Bacillota</taxon>
        <taxon>Clostridia</taxon>
        <taxon>Peptostreptococcales</taxon>
        <taxon>Anaerovoracaceae</taxon>
        <taxon>Lentihominibacter</taxon>
    </lineage>
</organism>
<accession>A0A926E5I3</accession>
<dbReference type="Pfam" id="PF02625">
    <property type="entry name" value="XdhC_CoxI"/>
    <property type="match status" value="1"/>
</dbReference>
<evidence type="ECO:0000313" key="3">
    <source>
        <dbReference type="EMBL" id="MBC8567712.1"/>
    </source>
</evidence>
<dbReference type="InterPro" id="IPR052698">
    <property type="entry name" value="MoCofactor_Util/Proc"/>
</dbReference>
<feature type="domain" description="XdhC- CoxI" evidence="1">
    <location>
        <begin position="13"/>
        <end position="74"/>
    </location>
</feature>
<dbReference type="InterPro" id="IPR027051">
    <property type="entry name" value="XdhC_Rossmann_dom"/>
</dbReference>
<dbReference type="PANTHER" id="PTHR30388:SF6">
    <property type="entry name" value="XANTHINE DEHYDROGENASE SUBUNIT A-RELATED"/>
    <property type="match status" value="1"/>
</dbReference>
<keyword evidence="4" id="KW-1185">Reference proteome</keyword>
<dbReference type="RefSeq" id="WP_177267741.1">
    <property type="nucleotide sequence ID" value="NZ_JACRTA010000001.1"/>
</dbReference>
<comment type="caution">
    <text evidence="3">The sequence shown here is derived from an EMBL/GenBank/DDBJ whole genome shotgun (WGS) entry which is preliminary data.</text>
</comment>
<sequence length="275" mass="30522">MSEQLSYYARDLIEQGEDFVIAKVVDTKGSAPRKKGAVLLMKEDGTTIGTVGGGLLEAETEKLCRNTFATKEKSRIYEFTLDEKQKGALDMGCGGDAVIQVQYIQAADPGDFIEEFKLASTAYIFGGGHIAYALEPVLRHVDFRTVVIDDRAEYANSERFPYADRTIVVKDFDDAFNEIQTDDDSYIIIVTRGHRGDLKVLRQALQRPFAYLGMIGSRRKNSLLYDVLREEGVTEKQISQIHAPIGLSIGSETPEEIAVSIVAEIISERAGRNKV</sequence>
<evidence type="ECO:0000259" key="1">
    <source>
        <dbReference type="Pfam" id="PF02625"/>
    </source>
</evidence>
<reference evidence="3" key="1">
    <citation type="submission" date="2020-08" db="EMBL/GenBank/DDBJ databases">
        <title>Genome public.</title>
        <authorList>
            <person name="Liu C."/>
            <person name="Sun Q."/>
        </authorList>
    </citation>
    <scope>NUCLEOTIDE SEQUENCE</scope>
    <source>
        <strain evidence="3">NSJ-24</strain>
    </source>
</reference>
<evidence type="ECO:0000313" key="4">
    <source>
        <dbReference type="Proteomes" id="UP000610862"/>
    </source>
</evidence>
<evidence type="ECO:0000259" key="2">
    <source>
        <dbReference type="Pfam" id="PF13478"/>
    </source>
</evidence>
<dbReference type="PANTHER" id="PTHR30388">
    <property type="entry name" value="ALDEHYDE OXIDOREDUCTASE MOLYBDENUM COFACTOR ASSEMBLY PROTEIN"/>
    <property type="match status" value="1"/>
</dbReference>
<protein>
    <submittedName>
        <fullName evidence="3">XdhC family protein</fullName>
    </submittedName>
</protein>
<name>A0A926E5I3_9FIRM</name>
<proteinExistence type="predicted"/>
<dbReference type="AlphaFoldDB" id="A0A926E5I3"/>
<gene>
    <name evidence="3" type="ORF">H8692_02900</name>
</gene>
<dbReference type="Pfam" id="PF13478">
    <property type="entry name" value="XdhC_C"/>
    <property type="match status" value="1"/>
</dbReference>
<dbReference type="EMBL" id="JACRTA010000001">
    <property type="protein sequence ID" value="MBC8567712.1"/>
    <property type="molecule type" value="Genomic_DNA"/>
</dbReference>
<dbReference type="Gene3D" id="3.40.50.720">
    <property type="entry name" value="NAD(P)-binding Rossmann-like Domain"/>
    <property type="match status" value="1"/>
</dbReference>
<feature type="domain" description="XdhC Rossmann" evidence="2">
    <location>
        <begin position="123"/>
        <end position="265"/>
    </location>
</feature>